<name>A0AAD6IPU9_DREDA</name>
<accession>A0AAD6IPU9</accession>
<dbReference type="Pfam" id="PF04110">
    <property type="entry name" value="APG12"/>
    <property type="match status" value="1"/>
</dbReference>
<dbReference type="AlphaFoldDB" id="A0AAD6IPU9"/>
<dbReference type="GO" id="GO:0000045">
    <property type="term" value="P:autophagosome assembly"/>
    <property type="evidence" value="ECO:0007669"/>
    <property type="project" value="InterPro"/>
</dbReference>
<dbReference type="EMBL" id="JAQGDS010000014">
    <property type="protein sequence ID" value="KAJ6256205.1"/>
    <property type="molecule type" value="Genomic_DNA"/>
</dbReference>
<evidence type="ECO:0000256" key="2">
    <source>
        <dbReference type="SAM" id="MobiDB-lite"/>
    </source>
</evidence>
<dbReference type="Proteomes" id="UP001221413">
    <property type="component" value="Unassembled WGS sequence"/>
</dbReference>
<reference evidence="3" key="1">
    <citation type="submission" date="2023-01" db="EMBL/GenBank/DDBJ databases">
        <title>The chitinases involved in constricting ring structure development in the nematode-trapping fungus Drechslerella dactyloides.</title>
        <authorList>
            <person name="Wang R."/>
            <person name="Zhang L."/>
            <person name="Tang P."/>
            <person name="Li S."/>
            <person name="Liang L."/>
        </authorList>
    </citation>
    <scope>NUCLEOTIDE SEQUENCE</scope>
    <source>
        <strain evidence="3">YMF1.00031</strain>
    </source>
</reference>
<dbReference type="GO" id="GO:0005737">
    <property type="term" value="C:cytoplasm"/>
    <property type="evidence" value="ECO:0007669"/>
    <property type="project" value="InterPro"/>
</dbReference>
<evidence type="ECO:0000256" key="1">
    <source>
        <dbReference type="ARBA" id="ARBA00022499"/>
    </source>
</evidence>
<sequence>MMSSPPLFSTSADPELQPPSLQLPLDQVPADPPGPISTSRSTPPVLPASPNEQTDSPTPAPLPEPDSDDDDSLAPPITLSASVLFLLIETVVTIRLLSVGSTPSLKKNVFTLTASKKFSVVVNFLRNKLKLKLNAPLAAPSPSNSGNLDSCGQYQENPLRSWMEYPEPVTVFMGHSSDNLTPRDAAAMSRRLWLDEALPMYPPRRYSRFIRRMTIEVEDLGMYYFPTGGAGSDTEFMQTRIATIPFLRRFQAYLAWAGGYHVEWEVRIWPEEAVINFSETLPGWGAFAEDAPNDTVWRYTLLLPREHYRTYAERETQVTMTMMPFWSVNDTTPELIVSDQDIFVETPDMSIIPQFGLSECSCYDQWRILSQTYAWWSPFDIRGR</sequence>
<feature type="compositionally biased region" description="Polar residues" evidence="2">
    <location>
        <begin position="1"/>
        <end position="12"/>
    </location>
</feature>
<keyword evidence="1" id="KW-1017">Isopeptide bond</keyword>
<protein>
    <submittedName>
        <fullName evidence="3">Uncharacterized protein</fullName>
    </submittedName>
</protein>
<feature type="compositionally biased region" description="Low complexity" evidence="2">
    <location>
        <begin position="14"/>
        <end position="29"/>
    </location>
</feature>
<evidence type="ECO:0000313" key="4">
    <source>
        <dbReference type="Proteomes" id="UP001221413"/>
    </source>
</evidence>
<proteinExistence type="predicted"/>
<organism evidence="3 4">
    <name type="scientific">Drechslerella dactyloides</name>
    <name type="common">Nematode-trapping fungus</name>
    <name type="synonym">Arthrobotrys dactyloides</name>
    <dbReference type="NCBI Taxonomy" id="74499"/>
    <lineage>
        <taxon>Eukaryota</taxon>
        <taxon>Fungi</taxon>
        <taxon>Dikarya</taxon>
        <taxon>Ascomycota</taxon>
        <taxon>Pezizomycotina</taxon>
        <taxon>Orbiliomycetes</taxon>
        <taxon>Orbiliales</taxon>
        <taxon>Orbiliaceae</taxon>
        <taxon>Drechslerella</taxon>
    </lineage>
</organism>
<dbReference type="InterPro" id="IPR007242">
    <property type="entry name" value="Atg12"/>
</dbReference>
<dbReference type="Gene3D" id="3.10.20.90">
    <property type="entry name" value="Phosphatidylinositol 3-kinase Catalytic Subunit, Chain A, domain 1"/>
    <property type="match status" value="1"/>
</dbReference>
<feature type="region of interest" description="Disordered" evidence="2">
    <location>
        <begin position="1"/>
        <end position="74"/>
    </location>
</feature>
<gene>
    <name evidence="3" type="ORF">Dda_9040</name>
</gene>
<evidence type="ECO:0000313" key="3">
    <source>
        <dbReference type="EMBL" id="KAJ6256205.1"/>
    </source>
</evidence>
<comment type="caution">
    <text evidence="3">The sequence shown here is derived from an EMBL/GenBank/DDBJ whole genome shotgun (WGS) entry which is preliminary data.</text>
</comment>
<keyword evidence="4" id="KW-1185">Reference proteome</keyword>